<accession>A0ABP6RA97</accession>
<dbReference type="Proteomes" id="UP001501736">
    <property type="component" value="Unassembled WGS sequence"/>
</dbReference>
<gene>
    <name evidence="2" type="ORF">GCM10020260_05220</name>
</gene>
<evidence type="ECO:0008006" key="4">
    <source>
        <dbReference type="Google" id="ProtNLM"/>
    </source>
</evidence>
<dbReference type="EMBL" id="BAAAYG010000002">
    <property type="protein sequence ID" value="GAA3280672.1"/>
    <property type="molecule type" value="Genomic_DNA"/>
</dbReference>
<keyword evidence="1" id="KW-1133">Transmembrane helix</keyword>
<keyword evidence="3" id="KW-1185">Reference proteome</keyword>
<dbReference type="RefSeq" id="WP_344717840.1">
    <property type="nucleotide sequence ID" value="NZ_BAAAYG010000002.1"/>
</dbReference>
<keyword evidence="1" id="KW-0472">Membrane</keyword>
<evidence type="ECO:0000256" key="1">
    <source>
        <dbReference type="SAM" id="Phobius"/>
    </source>
</evidence>
<evidence type="ECO:0000313" key="2">
    <source>
        <dbReference type="EMBL" id="GAA3280672.1"/>
    </source>
</evidence>
<evidence type="ECO:0000313" key="3">
    <source>
        <dbReference type="Proteomes" id="UP001501736"/>
    </source>
</evidence>
<name>A0ABP6RA97_9MICC</name>
<protein>
    <recommendedName>
        <fullName evidence="4">TadE-like protein</fullName>
    </recommendedName>
</protein>
<sequence length="161" mass="16627">MSRATAPRRGRCLRRRLAARLGGVHDESGSSIIEFLMLAVLLMIPTVYFLIGVSTVQAATYAGVGAADQAAKIYASGGEISAGERAHRAELAARSVLQDYGIEASRASVSRSCPTGGCDAAGDVVAYDVEIRVPVPLVSGIGGWESTLASVSSTSAQVQEG</sequence>
<feature type="transmembrane region" description="Helical" evidence="1">
    <location>
        <begin position="32"/>
        <end position="51"/>
    </location>
</feature>
<comment type="caution">
    <text evidence="2">The sequence shown here is derived from an EMBL/GenBank/DDBJ whole genome shotgun (WGS) entry which is preliminary data.</text>
</comment>
<proteinExistence type="predicted"/>
<reference evidence="3" key="1">
    <citation type="journal article" date="2019" name="Int. J. Syst. Evol. Microbiol.">
        <title>The Global Catalogue of Microorganisms (GCM) 10K type strain sequencing project: providing services to taxonomists for standard genome sequencing and annotation.</title>
        <authorList>
            <consortium name="The Broad Institute Genomics Platform"/>
            <consortium name="The Broad Institute Genome Sequencing Center for Infectious Disease"/>
            <person name="Wu L."/>
            <person name="Ma J."/>
        </authorList>
    </citation>
    <scope>NUCLEOTIDE SEQUENCE [LARGE SCALE GENOMIC DNA]</scope>
    <source>
        <strain evidence="3">JCM 11483</strain>
    </source>
</reference>
<keyword evidence="1" id="KW-0812">Transmembrane</keyword>
<organism evidence="2 3">
    <name type="scientific">Nesterenkonia halobia</name>
    <dbReference type="NCBI Taxonomy" id="37922"/>
    <lineage>
        <taxon>Bacteria</taxon>
        <taxon>Bacillati</taxon>
        <taxon>Actinomycetota</taxon>
        <taxon>Actinomycetes</taxon>
        <taxon>Micrococcales</taxon>
        <taxon>Micrococcaceae</taxon>
        <taxon>Nesterenkonia</taxon>
    </lineage>
</organism>